<dbReference type="NCBIfam" id="TIGR00121">
    <property type="entry name" value="birA_ligase"/>
    <property type="match status" value="1"/>
</dbReference>
<evidence type="ECO:0000259" key="4">
    <source>
        <dbReference type="PROSITE" id="PS51733"/>
    </source>
</evidence>
<keyword evidence="6" id="KW-1185">Reference proteome</keyword>
<gene>
    <name evidence="5" type="ORF">NNL39_02695</name>
</gene>
<accession>A0ABY5FZA7</accession>
<name>A0ABY5FZA7_9MICO</name>
<dbReference type="InterPro" id="IPR004408">
    <property type="entry name" value="Biotin_CoA_COase_ligase"/>
</dbReference>
<evidence type="ECO:0000256" key="2">
    <source>
        <dbReference type="ARBA" id="ARBA00023267"/>
    </source>
</evidence>
<dbReference type="Gene3D" id="3.30.930.10">
    <property type="entry name" value="Bira Bifunctional Protein, Domain 2"/>
    <property type="match status" value="1"/>
</dbReference>
<protein>
    <recommendedName>
        <fullName evidence="3">biotin--[biotin carboxyl-carrier protein] ligase</fullName>
        <ecNumber evidence="3">6.3.4.15</ecNumber>
    </recommendedName>
</protein>
<dbReference type="Proteomes" id="UP001060039">
    <property type="component" value="Chromosome"/>
</dbReference>
<dbReference type="PANTHER" id="PTHR12835">
    <property type="entry name" value="BIOTIN PROTEIN LIGASE"/>
    <property type="match status" value="1"/>
</dbReference>
<dbReference type="SUPFAM" id="SSF55681">
    <property type="entry name" value="Class II aaRS and biotin synthetases"/>
    <property type="match status" value="1"/>
</dbReference>
<dbReference type="EC" id="6.3.4.15" evidence="3"/>
<dbReference type="Pfam" id="PF03099">
    <property type="entry name" value="BPL_LplA_LipB"/>
    <property type="match status" value="1"/>
</dbReference>
<feature type="domain" description="BPL/LPL catalytic" evidence="4">
    <location>
        <begin position="1"/>
        <end position="186"/>
    </location>
</feature>
<evidence type="ECO:0000256" key="1">
    <source>
        <dbReference type="ARBA" id="ARBA00022598"/>
    </source>
</evidence>
<dbReference type="GO" id="GO:0004077">
    <property type="term" value="F:biotin--[biotin carboxyl-carrier protein] ligase activity"/>
    <property type="evidence" value="ECO:0007669"/>
    <property type="project" value="UniProtKB-EC"/>
</dbReference>
<dbReference type="PANTHER" id="PTHR12835:SF5">
    <property type="entry name" value="BIOTIN--PROTEIN LIGASE"/>
    <property type="match status" value="1"/>
</dbReference>
<dbReference type="InterPro" id="IPR003142">
    <property type="entry name" value="BPL_C"/>
</dbReference>
<dbReference type="CDD" id="cd16442">
    <property type="entry name" value="BPL"/>
    <property type="match status" value="1"/>
</dbReference>
<dbReference type="RefSeq" id="WP_255160169.1">
    <property type="nucleotide sequence ID" value="NZ_CP101497.1"/>
</dbReference>
<keyword evidence="2" id="KW-0092">Biotin</keyword>
<sequence>MLLPLSRAISPSLDWRERCASTNSELVARAELLPDLAVVATADQTAGRGRLGRVWSAPPGSALAVSLLVRHDGAPDPRRLGWLPLMAGVALARTARSLGVEGVGLKWPNDVLVDAAGGPARKLSGILTELATEGVVVGAGLNLSMTADELPVPTATSLALQGVPVDAGLVDRALAAALHELLSVVAQWRAVTDPAELRAVIEPELRTLGRAVRVDRPGLAPLLGTAESLDDDGRLRVRSLAEGEGIVAVAAGDVTHLRYE</sequence>
<keyword evidence="1 5" id="KW-0436">Ligase</keyword>
<dbReference type="InterPro" id="IPR004143">
    <property type="entry name" value="BPL_LPL_catalytic"/>
</dbReference>
<evidence type="ECO:0000313" key="6">
    <source>
        <dbReference type="Proteomes" id="UP001060039"/>
    </source>
</evidence>
<dbReference type="InterPro" id="IPR045864">
    <property type="entry name" value="aa-tRNA-synth_II/BPL/LPL"/>
</dbReference>
<evidence type="ECO:0000256" key="3">
    <source>
        <dbReference type="ARBA" id="ARBA00024227"/>
    </source>
</evidence>
<reference evidence="5" key="1">
    <citation type="submission" date="2022-07" db="EMBL/GenBank/DDBJ databases">
        <title>Taxonomic analysis of Microcella humidisoli nov. sp., isolated from riverside soil.</title>
        <authorList>
            <person name="Molina K.M."/>
            <person name="Kim S.B."/>
        </authorList>
    </citation>
    <scope>NUCLEOTIDE SEQUENCE</scope>
    <source>
        <strain evidence="5">MMS21-STM10</strain>
    </source>
</reference>
<dbReference type="EMBL" id="CP101497">
    <property type="protein sequence ID" value="UTT63036.1"/>
    <property type="molecule type" value="Genomic_DNA"/>
</dbReference>
<dbReference type="PROSITE" id="PS51733">
    <property type="entry name" value="BPL_LPL_CATALYTIC"/>
    <property type="match status" value="1"/>
</dbReference>
<dbReference type="Gene3D" id="2.30.30.100">
    <property type="match status" value="1"/>
</dbReference>
<organism evidence="5 6">
    <name type="scientific">Microcella humidisoli</name>
    <dbReference type="NCBI Taxonomy" id="2963406"/>
    <lineage>
        <taxon>Bacteria</taxon>
        <taxon>Bacillati</taxon>
        <taxon>Actinomycetota</taxon>
        <taxon>Actinomycetes</taxon>
        <taxon>Micrococcales</taxon>
        <taxon>Microbacteriaceae</taxon>
        <taxon>Microcella</taxon>
    </lineage>
</organism>
<proteinExistence type="predicted"/>
<dbReference type="Pfam" id="PF02237">
    <property type="entry name" value="BPL_C"/>
    <property type="match status" value="1"/>
</dbReference>
<evidence type="ECO:0000313" key="5">
    <source>
        <dbReference type="EMBL" id="UTT63036.1"/>
    </source>
</evidence>